<dbReference type="InterPro" id="IPR016024">
    <property type="entry name" value="ARM-type_fold"/>
</dbReference>
<evidence type="ECO:0008006" key="10">
    <source>
        <dbReference type="Google" id="ProtNLM"/>
    </source>
</evidence>
<keyword evidence="9" id="KW-1185">Reference proteome</keyword>
<feature type="compositionally biased region" description="Basic and acidic residues" evidence="5">
    <location>
        <begin position="847"/>
        <end position="859"/>
    </location>
</feature>
<dbReference type="PANTHER" id="PTHR10943">
    <property type="entry name" value="26S PROTEASOME NON-ATPASE REGULATORY SUBUNIT"/>
    <property type="match status" value="1"/>
</dbReference>
<evidence type="ECO:0000256" key="3">
    <source>
        <dbReference type="ARBA" id="ARBA00022942"/>
    </source>
</evidence>
<keyword evidence="2" id="KW-0677">Repeat</keyword>
<feature type="domain" description="26S proteasome regulatory subunit RPN2 C-terminal" evidence="6">
    <location>
        <begin position="792"/>
        <end position="954"/>
    </location>
</feature>
<dbReference type="GO" id="GO:0008540">
    <property type="term" value="C:proteasome regulatory particle, base subcomplex"/>
    <property type="evidence" value="ECO:0007669"/>
    <property type="project" value="UniProtKB-UniRule"/>
</dbReference>
<sequence length="1003" mass="107419">MTTVLVDHGRASYFAGGAIAALEDEDLEVKAAALKVIHHSVDECWAEAANAVAVIEELSEDDKFPGHELAASVASKIFFHLEEYNESLRLALSAGSYFDVSVRSEYVETLVARCVDEYVTNKDDETLDPRLEQIVERMFGRCYEDGEFEHAVGIALEAQRVSKIGDVFANCPPERRPSLLNYVADATANLSRAFRAQVTRLLVELHASLDHPDHVFVCHALQTLDDASGTAAMLERLVLSTVEQEQLLAYQLAFLIVESANQKFMAEVLDALGGEEEEEEEGGEEEEKKVVVDRAAVDGNSENAAKVAKLKQILDVEGVWSELELNFLFSKSESDGLVIKNLKEAVDGNRNSVLHNAVVVAHGFMNAGTTNTRFLSQHLEWMGKASNWAKFTATASIGVVHAGHIKESIQLLQPYLPQAVSSSPYSEGGALYALGLIHANRGGGRGDRSSAAVQYLSDALRNAGNNEALQHGACFGIGLAAMGAGNDRLFEELKTVLFFDSAVAGEAAAYGIGLLLAGHGCSEASPLARNAVTELLAYARETAHEKIIRGLVLAIAIMVLGHESAADPIIEQLCRDRDAIVRYGGAYAVGLAYAGTAHNGALGRLLHVAVSDVSDDVRRAAVTNIGFLLFRQPRKVPTLVNLLAESFNPHVRYGACLAIGIACAGSGDSDALELVQPMMSDQVDFVRQGALLASALVYMQQSEYASPGVKAFREKIAAIVKDKYPSMLTKLGAIVAAGILDAGGRNCAVSLKTNSGGFLKASACIGLALWAQHWYWYPMQHFFSLALAPSMLVGLNKDFKLPNSFKVQCATSPAHFAYPPKLKEKKEVKKERVVTAILSTTLKQQARDKAKAAEKDDHQAPAAAAAAMDTSEDAEDANGPAPAAGDASPQSDDSAAAAAAKKSSYYLSNPSRITKAQQRFCSFDLDQRYVPVASTLKPAGVVILMDRQPADPEDAADISAPPVTGADDEAPMPEPFEWTPPEAQAATTTTTTEEAPAAAAETD</sequence>
<evidence type="ECO:0000259" key="7">
    <source>
        <dbReference type="Pfam" id="PF21505"/>
    </source>
</evidence>
<comment type="caution">
    <text evidence="8">The sequence shown here is derived from an EMBL/GenBank/DDBJ whole genome shotgun (WGS) entry which is preliminary data.</text>
</comment>
<dbReference type="SUPFAM" id="SSF48371">
    <property type="entry name" value="ARM repeat"/>
    <property type="match status" value="2"/>
</dbReference>
<dbReference type="EMBL" id="JAQMWT010000034">
    <property type="protein sequence ID" value="KAJ8613238.1"/>
    <property type="molecule type" value="Genomic_DNA"/>
</dbReference>
<dbReference type="GO" id="GO:0042176">
    <property type="term" value="P:regulation of protein catabolic process"/>
    <property type="evidence" value="ECO:0007669"/>
    <property type="project" value="UniProtKB-UniRule"/>
</dbReference>
<keyword evidence="3 4" id="KW-0647">Proteasome</keyword>
<dbReference type="AlphaFoldDB" id="A0AAD7UMW6"/>
<organism evidence="8 9">
    <name type="scientific">Chrysophaeum taylorii</name>
    <dbReference type="NCBI Taxonomy" id="2483200"/>
    <lineage>
        <taxon>Eukaryota</taxon>
        <taxon>Sar</taxon>
        <taxon>Stramenopiles</taxon>
        <taxon>Ochrophyta</taxon>
        <taxon>Pelagophyceae</taxon>
        <taxon>Pelagomonadales</taxon>
        <taxon>Pelagomonadaceae</taxon>
        <taxon>Chrysophaeum</taxon>
    </lineage>
</organism>
<dbReference type="InterPro" id="IPR002015">
    <property type="entry name" value="Proteasome/cyclosome_rpt"/>
</dbReference>
<feature type="compositionally biased region" description="Low complexity" evidence="5">
    <location>
        <begin position="979"/>
        <end position="1003"/>
    </location>
</feature>
<dbReference type="GO" id="GO:0030234">
    <property type="term" value="F:enzyme regulator activity"/>
    <property type="evidence" value="ECO:0007669"/>
    <property type="project" value="UniProtKB-UniRule"/>
</dbReference>
<name>A0AAD7UMW6_9STRA</name>
<dbReference type="InterPro" id="IPR048570">
    <property type="entry name" value="PSMD1_RPN2_N"/>
</dbReference>
<dbReference type="Pfam" id="PF21505">
    <property type="entry name" value="RPN2_N"/>
    <property type="match status" value="1"/>
</dbReference>
<evidence type="ECO:0000313" key="8">
    <source>
        <dbReference type="EMBL" id="KAJ8613238.1"/>
    </source>
</evidence>
<protein>
    <recommendedName>
        <fullName evidence="10">26S proteasome regulatory subunit RPN2 C-terminal domain-containing protein</fullName>
    </recommendedName>
</protein>
<accession>A0AAD7UMW6</accession>
<gene>
    <name evidence="8" type="ORF">CTAYLR_004534</name>
</gene>
<dbReference type="GO" id="GO:0034515">
    <property type="term" value="C:proteasome storage granule"/>
    <property type="evidence" value="ECO:0007669"/>
    <property type="project" value="TreeGrafter"/>
</dbReference>
<feature type="region of interest" description="Disordered" evidence="5">
    <location>
        <begin position="847"/>
        <end position="896"/>
    </location>
</feature>
<dbReference type="InterPro" id="IPR040623">
    <property type="entry name" value="RPN2_C"/>
</dbReference>
<evidence type="ECO:0000313" key="9">
    <source>
        <dbReference type="Proteomes" id="UP001230188"/>
    </source>
</evidence>
<feature type="region of interest" description="Disordered" evidence="5">
    <location>
        <begin position="951"/>
        <end position="1003"/>
    </location>
</feature>
<proteinExistence type="inferred from homology"/>
<feature type="domain" description="26S proteasome non-ATPase regulatory subunit 1/RPN2 N-terminal" evidence="7">
    <location>
        <begin position="15"/>
        <end position="278"/>
    </location>
</feature>
<reference evidence="8" key="1">
    <citation type="submission" date="2023-01" db="EMBL/GenBank/DDBJ databases">
        <title>Metagenome sequencing of chrysophaentin producing Chrysophaeum taylorii.</title>
        <authorList>
            <person name="Davison J."/>
            <person name="Bewley C."/>
        </authorList>
    </citation>
    <scope>NUCLEOTIDE SEQUENCE</scope>
    <source>
        <strain evidence="8">NIES-1699</strain>
    </source>
</reference>
<dbReference type="InterPro" id="IPR016642">
    <property type="entry name" value="26S_Psome_Rpn2"/>
</dbReference>
<dbReference type="Proteomes" id="UP001230188">
    <property type="component" value="Unassembled WGS sequence"/>
</dbReference>
<dbReference type="Pfam" id="PF01851">
    <property type="entry name" value="PC_rep"/>
    <property type="match status" value="2"/>
</dbReference>
<evidence type="ECO:0000256" key="1">
    <source>
        <dbReference type="ARBA" id="ARBA00006308"/>
    </source>
</evidence>
<dbReference type="GO" id="GO:0005634">
    <property type="term" value="C:nucleus"/>
    <property type="evidence" value="ECO:0007669"/>
    <property type="project" value="TreeGrafter"/>
</dbReference>
<dbReference type="PANTHER" id="PTHR10943:SF2">
    <property type="entry name" value="26S PROTEASOME NON-ATPASE REGULATORY SUBUNIT 1"/>
    <property type="match status" value="1"/>
</dbReference>
<dbReference type="PIRSF" id="PIRSF015947">
    <property type="entry name" value="26S_Psome_Rpn2"/>
    <property type="match status" value="1"/>
</dbReference>
<evidence type="ECO:0000256" key="4">
    <source>
        <dbReference type="PIRNR" id="PIRNR015947"/>
    </source>
</evidence>
<feature type="compositionally biased region" description="Low complexity" evidence="5">
    <location>
        <begin position="860"/>
        <end position="869"/>
    </location>
</feature>
<dbReference type="FunFam" id="1.25.10.10:FF:000017">
    <property type="entry name" value="26S proteasome non-ATPase regulatory subunit 1"/>
    <property type="match status" value="1"/>
</dbReference>
<dbReference type="InterPro" id="IPR011989">
    <property type="entry name" value="ARM-like"/>
</dbReference>
<evidence type="ECO:0000259" key="6">
    <source>
        <dbReference type="Pfam" id="PF18004"/>
    </source>
</evidence>
<dbReference type="Pfam" id="PF13646">
    <property type="entry name" value="HEAT_2"/>
    <property type="match status" value="1"/>
</dbReference>
<evidence type="ECO:0000256" key="5">
    <source>
        <dbReference type="SAM" id="MobiDB-lite"/>
    </source>
</evidence>
<comment type="similarity">
    <text evidence="1 4">Belongs to the proteasome subunit S1 family.</text>
</comment>
<dbReference type="Gene3D" id="1.25.10.10">
    <property type="entry name" value="Leucine-rich Repeat Variant"/>
    <property type="match status" value="1"/>
</dbReference>
<dbReference type="GO" id="GO:0043161">
    <property type="term" value="P:proteasome-mediated ubiquitin-dependent protein catabolic process"/>
    <property type="evidence" value="ECO:0007669"/>
    <property type="project" value="TreeGrafter"/>
</dbReference>
<dbReference type="Pfam" id="PF18004">
    <property type="entry name" value="RPN2_C"/>
    <property type="match status" value="1"/>
</dbReference>
<evidence type="ECO:0000256" key="2">
    <source>
        <dbReference type="ARBA" id="ARBA00022737"/>
    </source>
</evidence>
<feature type="compositionally biased region" description="Low complexity" evidence="5">
    <location>
        <begin position="877"/>
        <end position="896"/>
    </location>
</feature>